<dbReference type="EMBL" id="FOTK01000064">
    <property type="protein sequence ID" value="SFM84800.1"/>
    <property type="molecule type" value="Genomic_DNA"/>
</dbReference>
<sequence>MTRTDALILKSGVHLSVSRRRPGDAITLSESLS</sequence>
<evidence type="ECO:0000313" key="2">
    <source>
        <dbReference type="Proteomes" id="UP000199048"/>
    </source>
</evidence>
<evidence type="ECO:0000313" key="1">
    <source>
        <dbReference type="EMBL" id="SFM84800.1"/>
    </source>
</evidence>
<name>A0A1I4U7I2_9HYPH</name>
<dbReference type="Proteomes" id="UP000199048">
    <property type="component" value="Unassembled WGS sequence"/>
</dbReference>
<reference evidence="2" key="1">
    <citation type="submission" date="2016-10" db="EMBL/GenBank/DDBJ databases">
        <authorList>
            <person name="Varghese N."/>
            <person name="Submissions S."/>
        </authorList>
    </citation>
    <scope>NUCLEOTIDE SEQUENCE [LARGE SCALE GENOMIC DNA]</scope>
    <source>
        <strain evidence="2">BL36</strain>
    </source>
</reference>
<proteinExistence type="predicted"/>
<keyword evidence="2" id="KW-1185">Reference proteome</keyword>
<protein>
    <submittedName>
        <fullName evidence="1">Uncharacterized protein</fullName>
    </submittedName>
</protein>
<accession>A0A1I4U7I2</accession>
<gene>
    <name evidence="1" type="ORF">SAMN05192568_106411</name>
</gene>
<dbReference type="AlphaFoldDB" id="A0A1I4U7I2"/>
<organism evidence="1 2">
    <name type="scientific">Methylobacterium pseudosasicola</name>
    <dbReference type="NCBI Taxonomy" id="582667"/>
    <lineage>
        <taxon>Bacteria</taxon>
        <taxon>Pseudomonadati</taxon>
        <taxon>Pseudomonadota</taxon>
        <taxon>Alphaproteobacteria</taxon>
        <taxon>Hyphomicrobiales</taxon>
        <taxon>Methylobacteriaceae</taxon>
        <taxon>Methylobacterium</taxon>
    </lineage>
</organism>